<evidence type="ECO:0000256" key="5">
    <source>
        <dbReference type="ARBA" id="ARBA00023136"/>
    </source>
</evidence>
<gene>
    <name evidence="9" type="ORF">D9611_004019</name>
</gene>
<dbReference type="InterPro" id="IPR013057">
    <property type="entry name" value="AA_transpt_TM"/>
</dbReference>
<feature type="domain" description="Amino acid transporter transmembrane" evidence="8">
    <location>
        <begin position="49"/>
        <end position="444"/>
    </location>
</feature>
<organism evidence="9 10">
    <name type="scientific">Ephemerocybe angulata</name>
    <dbReference type="NCBI Taxonomy" id="980116"/>
    <lineage>
        <taxon>Eukaryota</taxon>
        <taxon>Fungi</taxon>
        <taxon>Dikarya</taxon>
        <taxon>Basidiomycota</taxon>
        <taxon>Agaricomycotina</taxon>
        <taxon>Agaricomycetes</taxon>
        <taxon>Agaricomycetidae</taxon>
        <taxon>Agaricales</taxon>
        <taxon>Agaricineae</taxon>
        <taxon>Psathyrellaceae</taxon>
        <taxon>Ephemerocybe</taxon>
    </lineage>
</organism>
<evidence type="ECO:0000256" key="1">
    <source>
        <dbReference type="ARBA" id="ARBA00004141"/>
    </source>
</evidence>
<feature type="transmembrane region" description="Helical" evidence="7">
    <location>
        <begin position="226"/>
        <end position="247"/>
    </location>
</feature>
<dbReference type="Proteomes" id="UP000541558">
    <property type="component" value="Unassembled WGS sequence"/>
</dbReference>
<keyword evidence="3 7" id="KW-0812">Transmembrane</keyword>
<dbReference type="Pfam" id="PF01490">
    <property type="entry name" value="Aa_trans"/>
    <property type="match status" value="1"/>
</dbReference>
<dbReference type="PANTHER" id="PTHR22950:SF683">
    <property type="entry name" value="AMINO ACID TRANSPORTER (EUROFUNG)"/>
    <property type="match status" value="1"/>
</dbReference>
<feature type="transmembrane region" description="Helical" evidence="7">
    <location>
        <begin position="125"/>
        <end position="146"/>
    </location>
</feature>
<protein>
    <recommendedName>
        <fullName evidence="8">Amino acid transporter transmembrane domain-containing protein</fullName>
    </recommendedName>
</protein>
<evidence type="ECO:0000256" key="4">
    <source>
        <dbReference type="ARBA" id="ARBA00022989"/>
    </source>
</evidence>
<feature type="compositionally biased region" description="Basic and acidic residues" evidence="6">
    <location>
        <begin position="7"/>
        <end position="16"/>
    </location>
</feature>
<dbReference type="GO" id="GO:0016020">
    <property type="term" value="C:membrane"/>
    <property type="evidence" value="ECO:0007669"/>
    <property type="project" value="UniProtKB-SubCell"/>
</dbReference>
<dbReference type="PANTHER" id="PTHR22950">
    <property type="entry name" value="AMINO ACID TRANSPORTER"/>
    <property type="match status" value="1"/>
</dbReference>
<keyword evidence="4 7" id="KW-1133">Transmembrane helix</keyword>
<dbReference type="AlphaFoldDB" id="A0A8H5B5R3"/>
<comment type="subcellular location">
    <subcellularLocation>
        <location evidence="1">Membrane</location>
        <topology evidence="1">Multi-pass membrane protein</topology>
    </subcellularLocation>
</comment>
<feature type="transmembrane region" description="Helical" evidence="7">
    <location>
        <begin position="185"/>
        <end position="206"/>
    </location>
</feature>
<dbReference type="GO" id="GO:0015179">
    <property type="term" value="F:L-amino acid transmembrane transporter activity"/>
    <property type="evidence" value="ECO:0007669"/>
    <property type="project" value="TreeGrafter"/>
</dbReference>
<sequence>MFNPKSLKKEFDEKSSQETATLPPSFIEEDAVFGKLDSKGPNYRGLGEWGALVLMTKSNLGLGVLAIPTVFSVLGIVPGIICIVVVQSIIAYCAIIIGTFKVNHPEVYGLADAGGVFGGRIGREFLYLFYCILLVFITASALVGLSTALNAVSAHGTCTAVFIAVAAIAGFLVGSIRTLGKLSWIGWAGLVSIVSSIIILTVAVGLQDRPPFPAPQEGPWDKDMKIFGSPTFAEAMSAINAIVFSYGSTPLYFGIVSEMKEPRKYARMMVISIKFITVLYLIIGSVIYFYCGQYVASPALGSAGVLLKKICYGIAIPGLLASLTIFIHLSGKNIFVRVLAGSTHLQSNSMTHWLSWLGCTLAATVGGYIIASAIPIFGSLISLIGAIVCPIVCIIPHTIMWWHDNWRNVPSSERRRSTIIFALINVACFCIGLFLLGGGTYGAVIDLINTTSDNGPWTCADNSGSVVS</sequence>
<feature type="transmembrane region" description="Helical" evidence="7">
    <location>
        <begin position="419"/>
        <end position="444"/>
    </location>
</feature>
<feature type="transmembrane region" description="Helical" evidence="7">
    <location>
        <begin position="152"/>
        <end position="173"/>
    </location>
</feature>
<reference evidence="9 10" key="1">
    <citation type="journal article" date="2020" name="ISME J.">
        <title>Uncovering the hidden diversity of litter-decomposition mechanisms in mushroom-forming fungi.</title>
        <authorList>
            <person name="Floudas D."/>
            <person name="Bentzer J."/>
            <person name="Ahren D."/>
            <person name="Johansson T."/>
            <person name="Persson P."/>
            <person name="Tunlid A."/>
        </authorList>
    </citation>
    <scope>NUCLEOTIDE SEQUENCE [LARGE SCALE GENOMIC DNA]</scope>
    <source>
        <strain evidence="9 10">CBS 175.51</strain>
    </source>
</reference>
<dbReference type="OrthoDB" id="40134at2759"/>
<evidence type="ECO:0000313" key="10">
    <source>
        <dbReference type="Proteomes" id="UP000541558"/>
    </source>
</evidence>
<proteinExistence type="inferred from homology"/>
<keyword evidence="5 7" id="KW-0472">Membrane</keyword>
<feature type="transmembrane region" description="Helical" evidence="7">
    <location>
        <begin position="376"/>
        <end position="399"/>
    </location>
</feature>
<comment type="similarity">
    <text evidence="2">Belongs to the amino acid/polyamine transporter 2 family.</text>
</comment>
<evidence type="ECO:0000256" key="6">
    <source>
        <dbReference type="SAM" id="MobiDB-lite"/>
    </source>
</evidence>
<comment type="caution">
    <text evidence="9">The sequence shown here is derived from an EMBL/GenBank/DDBJ whole genome shotgun (WGS) entry which is preliminary data.</text>
</comment>
<name>A0A8H5B5R3_9AGAR</name>
<feature type="region of interest" description="Disordered" evidence="6">
    <location>
        <begin position="1"/>
        <end position="20"/>
    </location>
</feature>
<evidence type="ECO:0000256" key="3">
    <source>
        <dbReference type="ARBA" id="ARBA00022692"/>
    </source>
</evidence>
<evidence type="ECO:0000256" key="7">
    <source>
        <dbReference type="SAM" id="Phobius"/>
    </source>
</evidence>
<evidence type="ECO:0000256" key="2">
    <source>
        <dbReference type="ARBA" id="ARBA00008066"/>
    </source>
</evidence>
<dbReference type="EMBL" id="JAACJK010000219">
    <property type="protein sequence ID" value="KAF5317299.1"/>
    <property type="molecule type" value="Genomic_DNA"/>
</dbReference>
<feature type="transmembrane region" description="Helical" evidence="7">
    <location>
        <begin position="268"/>
        <end position="290"/>
    </location>
</feature>
<keyword evidence="10" id="KW-1185">Reference proteome</keyword>
<feature type="transmembrane region" description="Helical" evidence="7">
    <location>
        <begin position="310"/>
        <end position="329"/>
    </location>
</feature>
<accession>A0A8H5B5R3</accession>
<feature type="transmembrane region" description="Helical" evidence="7">
    <location>
        <begin position="350"/>
        <end position="370"/>
    </location>
</feature>
<evidence type="ECO:0000259" key="8">
    <source>
        <dbReference type="Pfam" id="PF01490"/>
    </source>
</evidence>
<evidence type="ECO:0000313" key="9">
    <source>
        <dbReference type="EMBL" id="KAF5317299.1"/>
    </source>
</evidence>